<dbReference type="EMBL" id="WEIO01000001">
    <property type="protein sequence ID" value="KAB7709058.1"/>
    <property type="molecule type" value="Genomic_DNA"/>
</dbReference>
<dbReference type="Proteomes" id="UP000429595">
    <property type="component" value="Unassembled WGS sequence"/>
</dbReference>
<comment type="caution">
    <text evidence="1">The sequence shown here is derived from an EMBL/GenBank/DDBJ whole genome shotgun (WGS) entry which is preliminary data.</text>
</comment>
<keyword evidence="2" id="KW-1185">Reference proteome</keyword>
<name>A0A6I1FK35_9BACI</name>
<accession>A0A6I1FK35</accession>
<evidence type="ECO:0000313" key="2">
    <source>
        <dbReference type="Proteomes" id="UP000429595"/>
    </source>
</evidence>
<evidence type="ECO:0000313" key="1">
    <source>
        <dbReference type="EMBL" id="KAB7709058.1"/>
    </source>
</evidence>
<dbReference type="RefSeq" id="WP_152149584.1">
    <property type="nucleotide sequence ID" value="NZ_WEIO01000001.1"/>
</dbReference>
<protein>
    <submittedName>
        <fullName evidence="1">Uncharacterized protein</fullName>
    </submittedName>
</protein>
<proteinExistence type="predicted"/>
<reference evidence="1 2" key="1">
    <citation type="submission" date="2019-10" db="EMBL/GenBank/DDBJ databases">
        <title>Bacillus aerolatum sp. nov., isolated from bioaerosol of sport playgrounds.</title>
        <authorList>
            <person name="Chen P."/>
            <person name="Zhang G."/>
        </authorList>
    </citation>
    <scope>NUCLEOTIDE SEQUENCE [LARGE SCALE GENOMIC DNA]</scope>
    <source>
        <strain evidence="1 2">CX253</strain>
    </source>
</reference>
<dbReference type="AlphaFoldDB" id="A0A6I1FK35"/>
<organism evidence="1 2">
    <name type="scientific">Bacillus aerolatus</name>
    <dbReference type="NCBI Taxonomy" id="2653354"/>
    <lineage>
        <taxon>Bacteria</taxon>
        <taxon>Bacillati</taxon>
        <taxon>Bacillota</taxon>
        <taxon>Bacilli</taxon>
        <taxon>Bacillales</taxon>
        <taxon>Bacillaceae</taxon>
        <taxon>Bacillus</taxon>
    </lineage>
</organism>
<gene>
    <name evidence="1" type="ORF">F9802_02725</name>
</gene>
<sequence>MNKEQEEIVVRSFFAKRLQERVIFELFSPKRREKALHRLNHDYKKTLREEYMMEIPKPNSSPMEIANLLKKHGAGKQCYVISFNDNIDGKELPLLTALEHAVGYGFPSIVSCIPNFEAEQEYGAPPRYILKRES</sequence>